<keyword evidence="6" id="KW-0175">Coiled coil</keyword>
<dbReference type="Proteomes" id="UP001472677">
    <property type="component" value="Unassembled WGS sequence"/>
</dbReference>
<dbReference type="PANTHER" id="PTHR31791">
    <property type="entry name" value="FRIGIDA-LIKE PROTEIN 3-RELATED"/>
    <property type="match status" value="1"/>
</dbReference>
<keyword evidence="8" id="KW-1185">Reference proteome</keyword>
<reference evidence="7 8" key="1">
    <citation type="journal article" date="2024" name="G3 (Bethesda)">
        <title>Genome assembly of Hibiscus sabdariffa L. provides insights into metabolisms of medicinal natural products.</title>
        <authorList>
            <person name="Kim T."/>
        </authorList>
    </citation>
    <scope>NUCLEOTIDE SEQUENCE [LARGE SCALE GENOMIC DNA]</scope>
    <source>
        <strain evidence="7">TK-2024</strain>
        <tissue evidence="7">Old leaves</tissue>
    </source>
</reference>
<dbReference type="PANTHER" id="PTHR31791:SF60">
    <property type="entry name" value="FRIGIDA-LIKE PROTEIN 5"/>
    <property type="match status" value="1"/>
</dbReference>
<gene>
    <name evidence="7" type="ORF">V6N12_073884</name>
</gene>
<name>A0ABR2A2U7_9ROSI</name>
<protein>
    <recommendedName>
        <fullName evidence="5">FRIGIDA-like protein</fullName>
    </recommendedName>
</protein>
<evidence type="ECO:0000313" key="7">
    <source>
        <dbReference type="EMBL" id="KAK8487340.1"/>
    </source>
</evidence>
<comment type="similarity">
    <text evidence="1 5">Belongs to the Frigida family.</text>
</comment>
<sequence>MNEIQDRASSILSLNLQWKDIESVLDSAQRIIEERIKEVNSKEDEAQEHANKLKNEIERKEKLVKDKFEELRIKEEDLGRQFSDLELGRKCYEERLRAAELKQRELEELKLKEEEFGLKEKAFEMLCGDFELEKKDLQRRRKNLELGEKQCEEQRKEVNLMEKTVNDKLEDVGLKEKDLEKRLREFELKEKSFGKRCMEFELEEKAFKERCRDLEINNKQYKHERKRLKAIEKWVQKQLEEIKGKEEEFEERCKHVELKEKGLELREWELEENEKHCDEYLRKVKLREEIEELSAEQRRKYEQQSSHLEFNVKSCKQRFKDLESKEKKLAEWSKQQETIRGLASTLHPQVKTAAASILLVKYSVDHSSRAHLQFCINMDGKDLQMFLNEHWKQHGSIGTEVSMALQLSADPAKLVLDAMEGFYPPHLTKGDRKFEGKASRRSCILLLEKLMELSPEIKPHVRDKAMKLAFDWVTKMRIESGHELEVLGFLWLLASFQLADAFDADELLKFSVFVAQHIENTKIFKALGLGDKITRFKIKTGVGPTKGKPHKRQRDFIATDAPLAATNTVSSKKMTSKDLTGSKQDISPNFVDFIIIQNAKYYLDGFSPYRFAYKPQVTYYYQYWEAVAEPDEEEEAGS</sequence>
<organism evidence="7 8">
    <name type="scientific">Hibiscus sabdariffa</name>
    <name type="common">roselle</name>
    <dbReference type="NCBI Taxonomy" id="183260"/>
    <lineage>
        <taxon>Eukaryota</taxon>
        <taxon>Viridiplantae</taxon>
        <taxon>Streptophyta</taxon>
        <taxon>Embryophyta</taxon>
        <taxon>Tracheophyta</taxon>
        <taxon>Spermatophyta</taxon>
        <taxon>Magnoliopsida</taxon>
        <taxon>eudicotyledons</taxon>
        <taxon>Gunneridae</taxon>
        <taxon>Pentapetalae</taxon>
        <taxon>rosids</taxon>
        <taxon>malvids</taxon>
        <taxon>Malvales</taxon>
        <taxon>Malvaceae</taxon>
        <taxon>Malvoideae</taxon>
        <taxon>Hibiscus</taxon>
    </lineage>
</organism>
<evidence type="ECO:0000256" key="4">
    <source>
        <dbReference type="ARBA" id="ARBA00023089"/>
    </source>
</evidence>
<evidence type="ECO:0000256" key="2">
    <source>
        <dbReference type="ARBA" id="ARBA00022473"/>
    </source>
</evidence>
<proteinExistence type="inferred from homology"/>
<dbReference type="EMBL" id="JBBPBM010001098">
    <property type="protein sequence ID" value="KAK8487340.1"/>
    <property type="molecule type" value="Genomic_DNA"/>
</dbReference>
<keyword evidence="4 5" id="KW-0287">Flowering</keyword>
<dbReference type="Pfam" id="PF07899">
    <property type="entry name" value="Frigida"/>
    <property type="match status" value="1"/>
</dbReference>
<evidence type="ECO:0000256" key="5">
    <source>
        <dbReference type="RuleBase" id="RU364012"/>
    </source>
</evidence>
<keyword evidence="3 5" id="KW-0221">Differentiation</keyword>
<feature type="coiled-coil region" evidence="6">
    <location>
        <begin position="25"/>
        <end position="259"/>
    </location>
</feature>
<accession>A0ABR2A2U7</accession>
<evidence type="ECO:0000256" key="3">
    <source>
        <dbReference type="ARBA" id="ARBA00022782"/>
    </source>
</evidence>
<dbReference type="InterPro" id="IPR012474">
    <property type="entry name" value="Frigida"/>
</dbReference>
<keyword evidence="2 5" id="KW-0217">Developmental protein</keyword>
<evidence type="ECO:0000256" key="1">
    <source>
        <dbReference type="ARBA" id="ARBA00008956"/>
    </source>
</evidence>
<comment type="caution">
    <text evidence="7">The sequence shown here is derived from an EMBL/GenBank/DDBJ whole genome shotgun (WGS) entry which is preliminary data.</text>
</comment>
<evidence type="ECO:0000256" key="6">
    <source>
        <dbReference type="SAM" id="Coils"/>
    </source>
</evidence>
<evidence type="ECO:0000313" key="8">
    <source>
        <dbReference type="Proteomes" id="UP001472677"/>
    </source>
</evidence>